<dbReference type="InterPro" id="IPR008271">
    <property type="entry name" value="Ser/Thr_kinase_AS"/>
</dbReference>
<dbReference type="Gene3D" id="1.10.510.10">
    <property type="entry name" value="Transferase(Phosphotransferase) domain 1"/>
    <property type="match status" value="1"/>
</dbReference>
<dbReference type="InterPro" id="IPR045274">
    <property type="entry name" value="WAK-like"/>
</dbReference>
<dbReference type="SMART" id="SM00179">
    <property type="entry name" value="EGF_CA"/>
    <property type="match status" value="1"/>
</dbReference>
<comment type="catalytic activity">
    <reaction evidence="13">
        <text>L-threonyl-[protein] + ATP = O-phospho-L-threonyl-[protein] + ADP + H(+)</text>
        <dbReference type="Rhea" id="RHEA:46608"/>
        <dbReference type="Rhea" id="RHEA-COMP:11060"/>
        <dbReference type="Rhea" id="RHEA-COMP:11605"/>
        <dbReference type="ChEBI" id="CHEBI:15378"/>
        <dbReference type="ChEBI" id="CHEBI:30013"/>
        <dbReference type="ChEBI" id="CHEBI:30616"/>
        <dbReference type="ChEBI" id="CHEBI:61977"/>
        <dbReference type="ChEBI" id="CHEBI:456216"/>
    </reaction>
</comment>
<dbReference type="Pfam" id="PF00069">
    <property type="entry name" value="Pkinase"/>
    <property type="match status" value="1"/>
</dbReference>
<dbReference type="CDD" id="cd00054">
    <property type="entry name" value="EGF_CA"/>
    <property type="match status" value="1"/>
</dbReference>
<evidence type="ECO:0000256" key="9">
    <source>
        <dbReference type="ARBA" id="ARBA00022840"/>
    </source>
</evidence>
<keyword evidence="3 14" id="KW-0245">EGF-like domain</keyword>
<dbReference type="PROSITE" id="PS50026">
    <property type="entry name" value="EGF_3"/>
    <property type="match status" value="1"/>
</dbReference>
<dbReference type="GO" id="GO:0030247">
    <property type="term" value="F:polysaccharide binding"/>
    <property type="evidence" value="ECO:0007669"/>
    <property type="project" value="InterPro"/>
</dbReference>
<dbReference type="Gene3D" id="2.10.25.10">
    <property type="entry name" value="Laminin"/>
    <property type="match status" value="1"/>
</dbReference>
<dbReference type="FunFam" id="1.10.510.10:FF:000084">
    <property type="entry name" value="Wall-associated receptor kinase 2"/>
    <property type="match status" value="1"/>
</dbReference>
<dbReference type="SMART" id="SM00181">
    <property type="entry name" value="EGF"/>
    <property type="match status" value="2"/>
</dbReference>
<comment type="subcellular location">
    <subcellularLocation>
        <location evidence="1">Membrane</location>
        <topology evidence="1">Single-pass type I membrane protein</topology>
    </subcellularLocation>
</comment>
<dbReference type="PROSITE" id="PS50011">
    <property type="entry name" value="PROTEIN_KINASE_DOM"/>
    <property type="match status" value="1"/>
</dbReference>
<dbReference type="Pfam" id="PF07645">
    <property type="entry name" value="EGF_CA"/>
    <property type="match status" value="1"/>
</dbReference>
<keyword evidence="6" id="KW-0677">Repeat</keyword>
<dbReference type="InterPro" id="IPR001881">
    <property type="entry name" value="EGF-like_Ca-bd_dom"/>
</dbReference>
<evidence type="ECO:0000256" key="12">
    <source>
        <dbReference type="ARBA" id="ARBA00047558"/>
    </source>
</evidence>
<keyword evidence="4" id="KW-0808">Transferase</keyword>
<dbReference type="SMART" id="SM00220">
    <property type="entry name" value="S_TKc"/>
    <property type="match status" value="1"/>
</dbReference>
<dbReference type="FunFam" id="2.10.25.10:FF:000038">
    <property type="entry name" value="Fibrillin 2"/>
    <property type="match status" value="1"/>
</dbReference>
<proteinExistence type="predicted"/>
<evidence type="ECO:0000256" key="4">
    <source>
        <dbReference type="ARBA" id="ARBA00022679"/>
    </source>
</evidence>
<feature type="domain" description="EGF-like" evidence="18">
    <location>
        <begin position="288"/>
        <end position="321"/>
    </location>
</feature>
<keyword evidence="10" id="KW-1015">Disulfide bond</keyword>
<comment type="caution">
    <text evidence="14">Lacks conserved residue(s) required for the propagation of feature annotation.</text>
</comment>
<keyword evidence="20" id="KW-1185">Reference proteome</keyword>
<reference evidence="19" key="1">
    <citation type="submission" date="2019-12" db="EMBL/GenBank/DDBJ databases">
        <authorList>
            <person name="Scholes J."/>
        </authorList>
    </citation>
    <scope>NUCLEOTIDE SEQUENCE</scope>
</reference>
<dbReference type="InterPro" id="IPR000742">
    <property type="entry name" value="EGF"/>
</dbReference>
<dbReference type="EMBL" id="CACSLK010027773">
    <property type="protein sequence ID" value="CAA0829435.1"/>
    <property type="molecule type" value="Genomic_DNA"/>
</dbReference>
<name>A0A9N7N9F0_STRHE</name>
<evidence type="ECO:0000256" key="10">
    <source>
        <dbReference type="ARBA" id="ARBA00023157"/>
    </source>
</evidence>
<dbReference type="InterPro" id="IPR017441">
    <property type="entry name" value="Protein_kinase_ATP_BS"/>
</dbReference>
<dbReference type="GO" id="GO:0005886">
    <property type="term" value="C:plasma membrane"/>
    <property type="evidence" value="ECO:0007669"/>
    <property type="project" value="TreeGrafter"/>
</dbReference>
<evidence type="ECO:0000256" key="14">
    <source>
        <dbReference type="PROSITE-ProRule" id="PRU00076"/>
    </source>
</evidence>
<dbReference type="PROSITE" id="PS00010">
    <property type="entry name" value="ASX_HYDROXYL"/>
    <property type="match status" value="1"/>
</dbReference>
<evidence type="ECO:0000256" key="7">
    <source>
        <dbReference type="ARBA" id="ARBA00022741"/>
    </source>
</evidence>
<comment type="catalytic activity">
    <reaction evidence="12">
        <text>L-seryl-[protein] + ATP = O-phospho-L-seryl-[protein] + ADP + H(+)</text>
        <dbReference type="Rhea" id="RHEA:17989"/>
        <dbReference type="Rhea" id="RHEA-COMP:9863"/>
        <dbReference type="Rhea" id="RHEA-COMP:11604"/>
        <dbReference type="ChEBI" id="CHEBI:15378"/>
        <dbReference type="ChEBI" id="CHEBI:29999"/>
        <dbReference type="ChEBI" id="CHEBI:30616"/>
        <dbReference type="ChEBI" id="CHEBI:83421"/>
        <dbReference type="ChEBI" id="CHEBI:456216"/>
    </reaction>
</comment>
<accession>A0A9N7N9F0</accession>
<dbReference type="GO" id="GO:0007166">
    <property type="term" value="P:cell surface receptor signaling pathway"/>
    <property type="evidence" value="ECO:0007669"/>
    <property type="project" value="InterPro"/>
</dbReference>
<dbReference type="InterPro" id="IPR011009">
    <property type="entry name" value="Kinase-like_dom_sf"/>
</dbReference>
<keyword evidence="19" id="KW-0675">Receptor</keyword>
<dbReference type="InterPro" id="IPR025287">
    <property type="entry name" value="WAK_GUB"/>
</dbReference>
<evidence type="ECO:0000313" key="19">
    <source>
        <dbReference type="EMBL" id="CAA0829435.1"/>
    </source>
</evidence>
<dbReference type="SUPFAM" id="SSF56112">
    <property type="entry name" value="Protein kinase-like (PK-like)"/>
    <property type="match status" value="1"/>
</dbReference>
<evidence type="ECO:0000259" key="17">
    <source>
        <dbReference type="PROSITE" id="PS50011"/>
    </source>
</evidence>
<dbReference type="Pfam" id="PF13947">
    <property type="entry name" value="GUB_WAK_bind"/>
    <property type="match status" value="1"/>
</dbReference>
<dbReference type="GO" id="GO:0005509">
    <property type="term" value="F:calcium ion binding"/>
    <property type="evidence" value="ECO:0007669"/>
    <property type="project" value="InterPro"/>
</dbReference>
<evidence type="ECO:0000256" key="16">
    <source>
        <dbReference type="SAM" id="SignalP"/>
    </source>
</evidence>
<dbReference type="InterPro" id="IPR049883">
    <property type="entry name" value="NOTCH1_EGF-like"/>
</dbReference>
<comment type="caution">
    <text evidence="19">The sequence shown here is derived from an EMBL/GenBank/DDBJ whole genome shotgun (WGS) entry which is preliminary data.</text>
</comment>
<keyword evidence="11" id="KW-0325">Glycoprotein</keyword>
<feature type="signal peptide" evidence="16">
    <location>
        <begin position="1"/>
        <end position="29"/>
    </location>
</feature>
<gene>
    <name evidence="19" type="ORF">SHERM_25009</name>
</gene>
<evidence type="ECO:0000256" key="15">
    <source>
        <dbReference type="PROSITE-ProRule" id="PRU10141"/>
    </source>
</evidence>
<evidence type="ECO:0000256" key="5">
    <source>
        <dbReference type="ARBA" id="ARBA00022729"/>
    </source>
</evidence>
<keyword evidence="9 15" id="KW-0067">ATP-binding</keyword>
<dbReference type="Gene3D" id="3.30.200.20">
    <property type="entry name" value="Phosphorylase Kinase, domain 1"/>
    <property type="match status" value="1"/>
</dbReference>
<keyword evidence="5 16" id="KW-0732">Signal</keyword>
<dbReference type="PROSITE" id="PS00108">
    <property type="entry name" value="PROTEIN_KINASE_ST"/>
    <property type="match status" value="1"/>
</dbReference>
<dbReference type="SUPFAM" id="SSF57196">
    <property type="entry name" value="EGF/Laminin"/>
    <property type="match status" value="1"/>
</dbReference>
<evidence type="ECO:0000256" key="1">
    <source>
        <dbReference type="ARBA" id="ARBA00004479"/>
    </source>
</evidence>
<dbReference type="Proteomes" id="UP001153555">
    <property type="component" value="Unassembled WGS sequence"/>
</dbReference>
<dbReference type="AlphaFoldDB" id="A0A9N7N9F0"/>
<evidence type="ECO:0000256" key="13">
    <source>
        <dbReference type="ARBA" id="ARBA00047951"/>
    </source>
</evidence>
<dbReference type="InterPro" id="IPR018097">
    <property type="entry name" value="EGF_Ca-bd_CS"/>
</dbReference>
<evidence type="ECO:0000313" key="20">
    <source>
        <dbReference type="Proteomes" id="UP001153555"/>
    </source>
</evidence>
<dbReference type="PROSITE" id="PS01187">
    <property type="entry name" value="EGF_CA"/>
    <property type="match status" value="1"/>
</dbReference>
<evidence type="ECO:0000256" key="11">
    <source>
        <dbReference type="ARBA" id="ARBA00023180"/>
    </source>
</evidence>
<dbReference type="InterPro" id="IPR000719">
    <property type="entry name" value="Prot_kinase_dom"/>
</dbReference>
<feature type="chain" id="PRO_5040149048" evidence="16">
    <location>
        <begin position="30"/>
        <end position="694"/>
    </location>
</feature>
<sequence length="694" mass="76732">MVMVLQGLQQIQFTVVFLTILTTVGTSNANCLDKCGGVKIPFPFGTAPDCYHSRSFSITCNTTFKPPKPFLQNTSMEITNISLDGKLTVLNNITRHCEFNTSDESNGTFSYTSSSIVLPEYMTVSHTHNRLTIVGCDISGYLSSFRLNQSYLSGCVTTCDNSSKRVASGFSCQTNIPEQARDVELFLLSTDEDNINANNSCGYAYVTEPSAITENITKLRDTEKLPMVVDWAIGNGTCEEDKKDLTSYACRSRNSECYKLGNDTTYGYRCKCSKGYEGNPYKLGGCQDINECQNKSMYCEKECENTVGSFRCLCPSGYHGDGKKDGKGCIPSESFIFRIASGGPSSSSDAIKIFSEHELKKATDNFNSSMIIGKGGYGTVYKGILPENRIVAIKKSKVEIDPSRVYQFANEVLVLSQINHRNVVKLLGCCLERQQPLLVYEYVNNGTLFQHIHDKERARALSWDVRLKIATETAGVLSYLHSSASTPIIHRDVKSANILLDHTFTAKVSDFGASKLVPLDHTQMSTMVQGTLGYLDPEYMQTNQLTEKSDVYSFGVVLVELLTGMKALSYERPEEEMNLANYFLSVIRQKRLSQIVADDVVGEGRNNEEQVMEVAELARSCLNVRGDDRPSMKEVAAELEELGRVGGKHSWVEPKGEDAAESFLLGDGLIESSYRSSVGFDDSVKDHMVMGGGR</sequence>
<dbReference type="GO" id="GO:0005524">
    <property type="term" value="F:ATP binding"/>
    <property type="evidence" value="ECO:0007669"/>
    <property type="project" value="UniProtKB-UniRule"/>
</dbReference>
<evidence type="ECO:0000256" key="2">
    <source>
        <dbReference type="ARBA" id="ARBA00022527"/>
    </source>
</evidence>
<keyword evidence="7 15" id="KW-0547">Nucleotide-binding</keyword>
<dbReference type="FunFam" id="3.30.200.20:FF:000337">
    <property type="entry name" value="Wall-associated receptor kinase 3"/>
    <property type="match status" value="1"/>
</dbReference>
<protein>
    <submittedName>
        <fullName evidence="19">Wall-associated receptor kinase 2</fullName>
    </submittedName>
</protein>
<dbReference type="PANTHER" id="PTHR27005">
    <property type="entry name" value="WALL-ASSOCIATED RECEPTOR KINASE-LIKE 21"/>
    <property type="match status" value="1"/>
</dbReference>
<organism evidence="19 20">
    <name type="scientific">Striga hermonthica</name>
    <name type="common">Purple witchweed</name>
    <name type="synonym">Buchnera hermonthica</name>
    <dbReference type="NCBI Taxonomy" id="68872"/>
    <lineage>
        <taxon>Eukaryota</taxon>
        <taxon>Viridiplantae</taxon>
        <taxon>Streptophyta</taxon>
        <taxon>Embryophyta</taxon>
        <taxon>Tracheophyta</taxon>
        <taxon>Spermatophyta</taxon>
        <taxon>Magnoliopsida</taxon>
        <taxon>eudicotyledons</taxon>
        <taxon>Gunneridae</taxon>
        <taxon>Pentapetalae</taxon>
        <taxon>asterids</taxon>
        <taxon>lamiids</taxon>
        <taxon>Lamiales</taxon>
        <taxon>Orobanchaceae</taxon>
        <taxon>Buchnereae</taxon>
        <taxon>Striga</taxon>
    </lineage>
</organism>
<dbReference type="PANTHER" id="PTHR27005:SF470">
    <property type="entry name" value="ASSOCIATED KINASE-LIKE PROTEIN, PUTATIVE-RELATED"/>
    <property type="match status" value="1"/>
</dbReference>
<feature type="binding site" evidence="15">
    <location>
        <position position="395"/>
    </location>
    <ligand>
        <name>ATP</name>
        <dbReference type="ChEBI" id="CHEBI:30616"/>
    </ligand>
</feature>
<dbReference type="CDD" id="cd14066">
    <property type="entry name" value="STKc_IRAK"/>
    <property type="match status" value="1"/>
</dbReference>
<dbReference type="GO" id="GO:0004674">
    <property type="term" value="F:protein serine/threonine kinase activity"/>
    <property type="evidence" value="ECO:0007669"/>
    <property type="project" value="UniProtKB-KW"/>
</dbReference>
<dbReference type="InterPro" id="IPR000152">
    <property type="entry name" value="EGF-type_Asp/Asn_hydroxyl_site"/>
</dbReference>
<keyword evidence="8 19" id="KW-0418">Kinase</keyword>
<evidence type="ECO:0000256" key="8">
    <source>
        <dbReference type="ARBA" id="ARBA00022777"/>
    </source>
</evidence>
<evidence type="ECO:0000256" key="6">
    <source>
        <dbReference type="ARBA" id="ARBA00022737"/>
    </source>
</evidence>
<dbReference type="PROSITE" id="PS00107">
    <property type="entry name" value="PROTEIN_KINASE_ATP"/>
    <property type="match status" value="1"/>
</dbReference>
<keyword evidence="2" id="KW-0723">Serine/threonine-protein kinase</keyword>
<evidence type="ECO:0000259" key="18">
    <source>
        <dbReference type="PROSITE" id="PS50026"/>
    </source>
</evidence>
<feature type="domain" description="Protein kinase" evidence="17">
    <location>
        <begin position="366"/>
        <end position="652"/>
    </location>
</feature>
<dbReference type="OrthoDB" id="4062651at2759"/>
<evidence type="ECO:0000256" key="3">
    <source>
        <dbReference type="ARBA" id="ARBA00022536"/>
    </source>
</evidence>